<feature type="compositionally biased region" description="Polar residues" evidence="10">
    <location>
        <begin position="326"/>
        <end position="351"/>
    </location>
</feature>
<name>M4CZ66_BRACM</name>
<dbReference type="Proteomes" id="UP000011750">
    <property type="component" value="Chromosome A10"/>
</dbReference>
<comment type="subcellular location">
    <subcellularLocation>
        <location evidence="1">Nucleus</location>
        <location evidence="1">Nucleolus</location>
    </subcellularLocation>
</comment>
<dbReference type="GO" id="GO:0008270">
    <property type="term" value="F:zinc ion binding"/>
    <property type="evidence" value="ECO:0007669"/>
    <property type="project" value="UniProtKB-KW"/>
</dbReference>
<dbReference type="EMBL" id="LR031577">
    <property type="protein sequence ID" value="VDD21221.1"/>
    <property type="molecule type" value="Genomic_DNA"/>
</dbReference>
<keyword evidence="6" id="KW-0805">Transcription regulation</keyword>
<evidence type="ECO:0000256" key="8">
    <source>
        <dbReference type="ARBA" id="ARBA00023242"/>
    </source>
</evidence>
<dbReference type="HOGENOM" id="CLU_061903_0_0_1"/>
<comment type="similarity">
    <text evidence="2">Belongs to the histone deacetylase HD2 family.</text>
</comment>
<dbReference type="OMA" id="LCTEIVV"/>
<dbReference type="eggNOG" id="ENOG502QVH6">
    <property type="taxonomic scope" value="Eukaryota"/>
</dbReference>
<keyword evidence="9" id="KW-0479">Metal-binding</keyword>
<dbReference type="AlphaFoldDB" id="M4CZ66"/>
<feature type="compositionally biased region" description="Basic and acidic residues" evidence="10">
    <location>
        <begin position="259"/>
        <end position="271"/>
    </location>
</feature>
<proteinExistence type="inferred from homology"/>
<evidence type="ECO:0000313" key="12">
    <source>
        <dbReference type="EMBL" id="VDD21221.1"/>
    </source>
</evidence>
<feature type="compositionally biased region" description="Acidic residues" evidence="10">
    <location>
        <begin position="204"/>
        <end position="228"/>
    </location>
</feature>
<keyword evidence="9" id="KW-0862">Zinc</keyword>
<dbReference type="GO" id="GO:0016787">
    <property type="term" value="F:hydrolase activity"/>
    <property type="evidence" value="ECO:0007669"/>
    <property type="project" value="UniProtKB-KW"/>
</dbReference>
<dbReference type="InterPro" id="IPR041232">
    <property type="entry name" value="NPL"/>
</dbReference>
<dbReference type="FunFam" id="2.60.120.340:FF:000004">
    <property type="entry name" value="Histone deacetylase HDT1"/>
    <property type="match status" value="1"/>
</dbReference>
<protein>
    <recommendedName>
        <fullName evidence="11">C2H2-type domain-containing protein</fullName>
    </recommendedName>
</protein>
<dbReference type="Gramene" id="Bra009513.1">
    <property type="protein sequence ID" value="Bra009513.1-P"/>
    <property type="gene ID" value="Bra009513"/>
</dbReference>
<evidence type="ECO:0000256" key="2">
    <source>
        <dbReference type="ARBA" id="ARBA00006673"/>
    </source>
</evidence>
<keyword evidence="8" id="KW-0539">Nucleus</keyword>
<accession>M4CZ66</accession>
<evidence type="ECO:0000256" key="4">
    <source>
        <dbReference type="ARBA" id="ARBA00022801"/>
    </source>
</evidence>
<dbReference type="GO" id="GO:0006325">
    <property type="term" value="P:chromatin organization"/>
    <property type="evidence" value="ECO:0007669"/>
    <property type="project" value="UniProtKB-KW"/>
</dbReference>
<reference evidence="14" key="1">
    <citation type="journal article" date="2011" name="Nat. Genet.">
        <title>The genome of the mesopolyploid crop species Brassica rapa.</title>
        <authorList>
            <consortium name="Brassica rapa Genome Sequencing Project Consortium"/>
            <person name="Wang X."/>
            <person name="Wang H."/>
            <person name="Wang J."/>
            <person name="Sun R."/>
            <person name="Wu J."/>
            <person name="Liu S."/>
            <person name="Bai Y."/>
            <person name="Mun J.H."/>
            <person name="Bancroft I."/>
            <person name="Cheng F."/>
            <person name="Huang S."/>
            <person name="Li X."/>
            <person name="Hua W."/>
            <person name="Wang J."/>
            <person name="Wang X."/>
            <person name="Freeling M."/>
            <person name="Pires J.C."/>
            <person name="Paterson A.H."/>
            <person name="Chalhoub B."/>
            <person name="Wang B."/>
            <person name="Hayward A."/>
            <person name="Sharpe A.G."/>
            <person name="Park B.S."/>
            <person name="Weisshaar B."/>
            <person name="Liu B."/>
            <person name="Li B."/>
            <person name="Liu B."/>
            <person name="Tong C."/>
            <person name="Song C."/>
            <person name="Duran C."/>
            <person name="Peng C."/>
            <person name="Geng C."/>
            <person name="Koh C."/>
            <person name="Lin C."/>
            <person name="Edwards D."/>
            <person name="Mu D."/>
            <person name="Shen D."/>
            <person name="Soumpourou E."/>
            <person name="Li F."/>
            <person name="Fraser F."/>
            <person name="Conant G."/>
            <person name="Lassalle G."/>
            <person name="King G.J."/>
            <person name="Bonnema G."/>
            <person name="Tang H."/>
            <person name="Wang H."/>
            <person name="Belcram H."/>
            <person name="Zhou H."/>
            <person name="Hirakawa H."/>
            <person name="Abe H."/>
            <person name="Guo H."/>
            <person name="Wang H."/>
            <person name="Jin H."/>
            <person name="Parkin I.A."/>
            <person name="Batley J."/>
            <person name="Kim J.S."/>
            <person name="Just J."/>
            <person name="Li J."/>
            <person name="Xu J."/>
            <person name="Deng J."/>
            <person name="Kim J.A."/>
            <person name="Li J."/>
            <person name="Yu J."/>
            <person name="Meng J."/>
            <person name="Wang J."/>
            <person name="Min J."/>
            <person name="Poulain J."/>
            <person name="Wang J."/>
            <person name="Hatakeyama K."/>
            <person name="Wu K."/>
            <person name="Wang L."/>
            <person name="Fang L."/>
            <person name="Trick M."/>
            <person name="Links M.G."/>
            <person name="Zhao M."/>
            <person name="Jin M."/>
            <person name="Ramchiary N."/>
            <person name="Drou N."/>
            <person name="Berkman P.J."/>
            <person name="Cai Q."/>
            <person name="Huang Q."/>
            <person name="Li R."/>
            <person name="Tabata S."/>
            <person name="Cheng S."/>
            <person name="Zhang S."/>
            <person name="Zhang S."/>
            <person name="Huang S."/>
            <person name="Sato S."/>
            <person name="Sun S."/>
            <person name="Kwon S.J."/>
            <person name="Choi S.R."/>
            <person name="Lee T.H."/>
            <person name="Fan W."/>
            <person name="Zhao X."/>
            <person name="Tan X."/>
            <person name="Xu X."/>
            <person name="Wang Y."/>
            <person name="Qiu Y."/>
            <person name="Yin Y."/>
            <person name="Li Y."/>
            <person name="Du Y."/>
            <person name="Liao Y."/>
            <person name="Lim Y."/>
            <person name="Narusaka Y."/>
            <person name="Wang Y."/>
            <person name="Wang Z."/>
            <person name="Li Z."/>
            <person name="Wang Z."/>
            <person name="Xiong Z."/>
            <person name="Zhang Z."/>
        </authorList>
    </citation>
    <scope>NUCLEOTIDE SEQUENCE [LARGE SCALE GENOMIC DNA]</scope>
    <source>
        <strain evidence="14">cv. Chiifu-401-42</strain>
    </source>
</reference>
<feature type="compositionally biased region" description="Low complexity" evidence="10">
    <location>
        <begin position="307"/>
        <end position="325"/>
    </location>
</feature>
<reference evidence="14" key="2">
    <citation type="journal article" date="2018" name="Hortic Res">
        <title>Improved Brassica rapa reference genome by single-molecule sequencing and chromosome conformation capture technologies.</title>
        <authorList>
            <person name="Zhang L."/>
            <person name="Cai X."/>
            <person name="Wu J."/>
            <person name="Liu M."/>
            <person name="Grob S."/>
            <person name="Cheng F."/>
            <person name="Liang J."/>
            <person name="Cai C."/>
            <person name="Liu Z."/>
            <person name="Liu B."/>
            <person name="Wang F."/>
            <person name="Li S."/>
            <person name="Liu F."/>
            <person name="Li X."/>
            <person name="Cheng L."/>
            <person name="Yang W."/>
            <person name="Li M.H."/>
            <person name="Grossniklaus U."/>
            <person name="Zheng H."/>
            <person name="Wang X."/>
        </authorList>
    </citation>
    <scope>NUCLEOTIDE SEQUENCE [LARGE SCALE GENOMIC DNA]</scope>
    <source>
        <strain evidence="14">cv. Chiifu-401-42</strain>
    </source>
</reference>
<dbReference type="PROSITE" id="PS00028">
    <property type="entry name" value="ZINC_FINGER_C2H2_1"/>
    <property type="match status" value="1"/>
</dbReference>
<dbReference type="STRING" id="51351.M4CZ66"/>
<evidence type="ECO:0000256" key="7">
    <source>
        <dbReference type="ARBA" id="ARBA00023163"/>
    </source>
</evidence>
<dbReference type="InterPro" id="IPR013087">
    <property type="entry name" value="Znf_C2H2_type"/>
</dbReference>
<evidence type="ECO:0000256" key="6">
    <source>
        <dbReference type="ARBA" id="ARBA00023015"/>
    </source>
</evidence>
<dbReference type="Gene3D" id="3.30.160.60">
    <property type="entry name" value="Classic Zinc Finger"/>
    <property type="match status" value="1"/>
</dbReference>
<accession>A0A3P6DD78</accession>
<dbReference type="InParanoid" id="M4CZ66"/>
<keyword evidence="7" id="KW-0804">Transcription</keyword>
<keyword evidence="4" id="KW-0378">Hydrolase</keyword>
<dbReference type="PROSITE" id="PS50157">
    <property type="entry name" value="ZINC_FINGER_C2H2_2"/>
    <property type="match status" value="1"/>
</dbReference>
<dbReference type="Gene3D" id="2.60.120.340">
    <property type="entry name" value="Nucleoplasmin core domain"/>
    <property type="match status" value="1"/>
</dbReference>
<feature type="domain" description="C2H2-type" evidence="11">
    <location>
        <begin position="333"/>
        <end position="360"/>
    </location>
</feature>
<evidence type="ECO:0000259" key="11">
    <source>
        <dbReference type="PROSITE" id="PS50157"/>
    </source>
</evidence>
<reference evidence="12" key="3">
    <citation type="submission" date="2018-11" db="EMBL/GenBank/DDBJ databases">
        <authorList>
            <consortium name="Genoscope - CEA"/>
            <person name="William W."/>
        </authorList>
    </citation>
    <scope>NUCLEOTIDE SEQUENCE</scope>
</reference>
<organism evidence="13 14">
    <name type="scientific">Brassica campestris</name>
    <name type="common">Field mustard</name>
    <dbReference type="NCBI Taxonomy" id="3711"/>
    <lineage>
        <taxon>Eukaryota</taxon>
        <taxon>Viridiplantae</taxon>
        <taxon>Streptophyta</taxon>
        <taxon>Embryophyta</taxon>
        <taxon>Tracheophyta</taxon>
        <taxon>Spermatophyta</taxon>
        <taxon>Magnoliopsida</taxon>
        <taxon>eudicotyledons</taxon>
        <taxon>Gunneridae</taxon>
        <taxon>Pentapetalae</taxon>
        <taxon>rosids</taxon>
        <taxon>malvids</taxon>
        <taxon>Brassicales</taxon>
        <taxon>Brassicaceae</taxon>
        <taxon>Brassiceae</taxon>
        <taxon>Brassica</taxon>
    </lineage>
</organism>
<evidence type="ECO:0000256" key="9">
    <source>
        <dbReference type="PROSITE-ProRule" id="PRU00042"/>
    </source>
</evidence>
<keyword evidence="9" id="KW-0863">Zinc-finger</keyword>
<evidence type="ECO:0000313" key="13">
    <source>
        <dbReference type="EnsemblPlants" id="Bra009513.1-P"/>
    </source>
</evidence>
<feature type="region of interest" description="Disordered" evidence="10">
    <location>
        <begin position="189"/>
        <end position="360"/>
    </location>
</feature>
<feature type="compositionally biased region" description="Acidic residues" evidence="10">
    <location>
        <begin position="235"/>
        <end position="258"/>
    </location>
</feature>
<dbReference type="EnsemblPlants" id="Bra009513.1">
    <property type="protein sequence ID" value="Bra009513.1-P"/>
    <property type="gene ID" value="Bra009513"/>
</dbReference>
<gene>
    <name evidence="12" type="ORF">BRAA10T45276Z</name>
</gene>
<evidence type="ECO:0000313" key="14">
    <source>
        <dbReference type="Proteomes" id="UP000011750"/>
    </source>
</evidence>
<dbReference type="FunCoup" id="M4CZ66">
    <property type="interactions" value="1874"/>
</dbReference>
<keyword evidence="5" id="KW-0156">Chromatin regulator</keyword>
<dbReference type="GO" id="GO:0005730">
    <property type="term" value="C:nucleolus"/>
    <property type="evidence" value="ECO:0007669"/>
    <property type="project" value="UniProtKB-SubCell"/>
</dbReference>
<keyword evidence="14" id="KW-1185">Reference proteome</keyword>
<sequence length="360" mass="39679">MEGFRRCYPLLDALESSNRSRLLLEPSLPSHPSPSARYRSCQWSSGVKRSPNLLRVEVKSGSPLRVDPGEEMLVHISLAALGEKKNGGNEPVRLYMKVGDQKLVIGTLSHDKVPQLCTEIVVERSFELSHSWKDGSVYFSGYRVDAHDSDSYPYRLAFDNLFMNMLLGLAVFDILDSLSDDDEPAVAKSGVKQVNFQLPNDDAKAEEDSEEDDSDDDEDDDDSEDEEEEKKVTAEVEEDDDDEDSSDDEEDDSADEETPEKKVEEAKKRPAEATTSKTASNKKAKFVTPQKSESKKPHVHVATPHPSKGGKSSGSNGESSKQQQQTPKSANAFGCSSCNRTFTSEMGLQSHTKAKHSAAA</sequence>
<evidence type="ECO:0000256" key="10">
    <source>
        <dbReference type="SAM" id="MobiDB-lite"/>
    </source>
</evidence>
<reference evidence="13" key="4">
    <citation type="submission" date="2023-03" db="UniProtKB">
        <authorList>
            <consortium name="EnsemblPlants"/>
        </authorList>
    </citation>
    <scope>IDENTIFICATION</scope>
    <source>
        <strain evidence="13">cv. Chiifu-401-42</strain>
    </source>
</reference>
<keyword evidence="3" id="KW-0678">Repressor</keyword>
<dbReference type="Pfam" id="PF17800">
    <property type="entry name" value="NPL"/>
    <property type="match status" value="1"/>
</dbReference>
<evidence type="ECO:0000256" key="1">
    <source>
        <dbReference type="ARBA" id="ARBA00004604"/>
    </source>
</evidence>
<evidence type="ECO:0000256" key="5">
    <source>
        <dbReference type="ARBA" id="ARBA00022853"/>
    </source>
</evidence>
<evidence type="ECO:0000256" key="3">
    <source>
        <dbReference type="ARBA" id="ARBA00022491"/>
    </source>
</evidence>